<name>A0ABQ6XX01_STRFR</name>
<evidence type="ECO:0000313" key="2">
    <source>
        <dbReference type="Proteomes" id="UP000731519"/>
    </source>
</evidence>
<proteinExistence type="predicted"/>
<evidence type="ECO:0000313" key="1">
    <source>
        <dbReference type="EMBL" id="KAF0650217.1"/>
    </source>
</evidence>
<sequence>MEFFDLTYESPRRVAHNRAFESIGPLLWLKAGARGQKIEEATDSFAVADTYGVLFDLDTSAEFIAKVMQRESVEMAYIVTDDDRRFQLVCKELPHRVTPVRLYESYLNNFEINAGRG</sequence>
<protein>
    <submittedName>
        <fullName evidence="1">Uncharacterized protein</fullName>
    </submittedName>
</protein>
<gene>
    <name evidence="1" type="ORF">K701_08670</name>
</gene>
<comment type="caution">
    <text evidence="1">The sequence shown here is derived from an EMBL/GenBank/DDBJ whole genome shotgun (WGS) entry which is preliminary data.</text>
</comment>
<reference evidence="1 2" key="1">
    <citation type="submission" date="2013-05" db="EMBL/GenBank/DDBJ databases">
        <title>Genome Sequence of Streptomyces fradiae.</title>
        <authorList>
            <person name="Kirby R."/>
        </authorList>
    </citation>
    <scope>NUCLEOTIDE SEQUENCE [LARGE SCALE GENOMIC DNA]</scope>
    <source>
        <strain evidence="1 2">ATCC 10745</strain>
    </source>
</reference>
<organism evidence="1 2">
    <name type="scientific">Streptomyces fradiae ATCC 10745 = DSM 40063</name>
    <dbReference type="NCBI Taxonomy" id="1319510"/>
    <lineage>
        <taxon>Bacteria</taxon>
        <taxon>Bacillati</taxon>
        <taxon>Actinomycetota</taxon>
        <taxon>Actinomycetes</taxon>
        <taxon>Kitasatosporales</taxon>
        <taxon>Streptomycetaceae</taxon>
        <taxon>Streptomyces</taxon>
    </lineage>
</organism>
<dbReference type="EMBL" id="ASYR01000009">
    <property type="protein sequence ID" value="KAF0650217.1"/>
    <property type="molecule type" value="Genomic_DNA"/>
</dbReference>
<dbReference type="Proteomes" id="UP000731519">
    <property type="component" value="Unassembled WGS sequence"/>
</dbReference>
<accession>A0ABQ6XX01</accession>
<keyword evidence="2" id="KW-1185">Reference proteome</keyword>